<dbReference type="GO" id="GO:0005509">
    <property type="term" value="F:calcium ion binding"/>
    <property type="evidence" value="ECO:0007669"/>
    <property type="project" value="UniProtKB-UniRule"/>
</dbReference>
<keyword evidence="2" id="KW-0812">Transmembrane</keyword>
<dbReference type="SMART" id="SM00112">
    <property type="entry name" value="CA"/>
    <property type="match status" value="1"/>
</dbReference>
<keyword evidence="5" id="KW-0130">Cell adhesion</keyword>
<dbReference type="PROSITE" id="PS50268">
    <property type="entry name" value="CADHERIN_2"/>
    <property type="match status" value="2"/>
</dbReference>
<evidence type="ECO:0000256" key="8">
    <source>
        <dbReference type="PROSITE-ProRule" id="PRU00043"/>
    </source>
</evidence>
<evidence type="ECO:0000256" key="6">
    <source>
        <dbReference type="ARBA" id="ARBA00022989"/>
    </source>
</evidence>
<dbReference type="PANTHER" id="PTHR24025">
    <property type="entry name" value="DESMOGLEIN FAMILY MEMBER"/>
    <property type="match status" value="1"/>
</dbReference>
<evidence type="ECO:0000259" key="9">
    <source>
        <dbReference type="PROSITE" id="PS50268"/>
    </source>
</evidence>
<dbReference type="AlphaFoldDB" id="A0A1B6LYL9"/>
<dbReference type="GO" id="GO:0005911">
    <property type="term" value="C:cell-cell junction"/>
    <property type="evidence" value="ECO:0007669"/>
    <property type="project" value="TreeGrafter"/>
</dbReference>
<evidence type="ECO:0000256" key="7">
    <source>
        <dbReference type="ARBA" id="ARBA00023136"/>
    </source>
</evidence>
<sequence>MANPSPLFQIGETSGALITTGIPFDREEQDHYTIYVQAEYEDSGATRRLTQTLVNITVVDINDNCPVFMNTPYFAAVTVDAQKHVPFTKVIAVDLDEGDNGEVRYELTRGHGELFKVDRKIGDVSLKQALPTSAES</sequence>
<reference evidence="10" key="1">
    <citation type="submission" date="2015-11" db="EMBL/GenBank/DDBJ databases">
        <title>De novo transcriptome assembly of four potential Pierce s Disease insect vectors from Arizona vineyards.</title>
        <authorList>
            <person name="Tassone E.E."/>
        </authorList>
    </citation>
    <scope>NUCLEOTIDE SEQUENCE</scope>
</reference>
<dbReference type="PANTHER" id="PTHR24025:SF31">
    <property type="entry name" value="NEURAL-CADHERIN"/>
    <property type="match status" value="1"/>
</dbReference>
<dbReference type="Gene3D" id="2.60.40.60">
    <property type="entry name" value="Cadherins"/>
    <property type="match status" value="2"/>
</dbReference>
<dbReference type="InterPro" id="IPR020894">
    <property type="entry name" value="Cadherin_CS"/>
</dbReference>
<protein>
    <recommendedName>
        <fullName evidence="9">Cadherin domain-containing protein</fullName>
    </recommendedName>
</protein>
<gene>
    <name evidence="10" type="ORF">g.3520</name>
</gene>
<dbReference type="InterPro" id="IPR002126">
    <property type="entry name" value="Cadherin-like_dom"/>
</dbReference>
<name>A0A1B6LYL9_9HEMI</name>
<evidence type="ECO:0000256" key="1">
    <source>
        <dbReference type="ARBA" id="ARBA00004370"/>
    </source>
</evidence>
<keyword evidence="4 8" id="KW-0106">Calcium</keyword>
<comment type="subcellular location">
    <subcellularLocation>
        <location evidence="1">Membrane</location>
    </subcellularLocation>
</comment>
<dbReference type="InterPro" id="IPR015919">
    <property type="entry name" value="Cadherin-like_sf"/>
</dbReference>
<dbReference type="GO" id="GO:0007156">
    <property type="term" value="P:homophilic cell adhesion via plasma membrane adhesion molecules"/>
    <property type="evidence" value="ECO:0007669"/>
    <property type="project" value="InterPro"/>
</dbReference>
<keyword evidence="7" id="KW-0472">Membrane</keyword>
<accession>A0A1B6LYL9</accession>
<feature type="domain" description="Cadherin" evidence="9">
    <location>
        <begin position="8"/>
        <end position="68"/>
    </location>
</feature>
<dbReference type="CDD" id="cd11304">
    <property type="entry name" value="Cadherin_repeat"/>
    <property type="match status" value="2"/>
</dbReference>
<keyword evidence="3" id="KW-0677">Repeat</keyword>
<dbReference type="EMBL" id="GEBQ01011189">
    <property type="protein sequence ID" value="JAT28788.1"/>
    <property type="molecule type" value="Transcribed_RNA"/>
</dbReference>
<evidence type="ECO:0000256" key="3">
    <source>
        <dbReference type="ARBA" id="ARBA00022737"/>
    </source>
</evidence>
<dbReference type="GO" id="GO:0005886">
    <property type="term" value="C:plasma membrane"/>
    <property type="evidence" value="ECO:0007669"/>
    <property type="project" value="InterPro"/>
</dbReference>
<evidence type="ECO:0000313" key="10">
    <source>
        <dbReference type="EMBL" id="JAT28788.1"/>
    </source>
</evidence>
<feature type="non-terminal residue" evidence="10">
    <location>
        <position position="136"/>
    </location>
</feature>
<proteinExistence type="predicted"/>
<keyword evidence="6" id="KW-1133">Transmembrane helix</keyword>
<organism evidence="10">
    <name type="scientific">Graphocephala atropunctata</name>
    <dbReference type="NCBI Taxonomy" id="36148"/>
    <lineage>
        <taxon>Eukaryota</taxon>
        <taxon>Metazoa</taxon>
        <taxon>Ecdysozoa</taxon>
        <taxon>Arthropoda</taxon>
        <taxon>Hexapoda</taxon>
        <taxon>Insecta</taxon>
        <taxon>Pterygota</taxon>
        <taxon>Neoptera</taxon>
        <taxon>Paraneoptera</taxon>
        <taxon>Hemiptera</taxon>
        <taxon>Auchenorrhyncha</taxon>
        <taxon>Membracoidea</taxon>
        <taxon>Cicadellidae</taxon>
        <taxon>Cicadellinae</taxon>
        <taxon>Cicadellini</taxon>
        <taxon>Graphocephala</taxon>
    </lineage>
</organism>
<feature type="domain" description="Cadherin" evidence="9">
    <location>
        <begin position="69"/>
        <end position="130"/>
    </location>
</feature>
<evidence type="ECO:0000256" key="4">
    <source>
        <dbReference type="ARBA" id="ARBA00022837"/>
    </source>
</evidence>
<evidence type="ECO:0000256" key="5">
    <source>
        <dbReference type="ARBA" id="ARBA00022889"/>
    </source>
</evidence>
<dbReference type="PROSITE" id="PS00232">
    <property type="entry name" value="CADHERIN_1"/>
    <property type="match status" value="1"/>
</dbReference>
<evidence type="ECO:0000256" key="2">
    <source>
        <dbReference type="ARBA" id="ARBA00022692"/>
    </source>
</evidence>
<dbReference type="SUPFAM" id="SSF49313">
    <property type="entry name" value="Cadherin-like"/>
    <property type="match status" value="2"/>
</dbReference>
<dbReference type="InterPro" id="IPR050971">
    <property type="entry name" value="Cadherin-domain_protein"/>
</dbReference>